<dbReference type="InterPro" id="IPR024372">
    <property type="entry name" value="Ecm29_N"/>
</dbReference>
<dbReference type="InterPro" id="IPR016024">
    <property type="entry name" value="ARM-type_fold"/>
</dbReference>
<evidence type="ECO:0000256" key="1">
    <source>
        <dbReference type="ARBA" id="ARBA00004496"/>
    </source>
</evidence>
<dbReference type="InterPro" id="IPR011989">
    <property type="entry name" value="ARM-like"/>
</dbReference>
<evidence type="ECO:0000256" key="5">
    <source>
        <dbReference type="SAM" id="MobiDB-lite"/>
    </source>
</evidence>
<dbReference type="GO" id="GO:0005737">
    <property type="term" value="C:cytoplasm"/>
    <property type="evidence" value="ECO:0007669"/>
    <property type="project" value="UniProtKB-SubCell"/>
</dbReference>
<evidence type="ECO:0000256" key="2">
    <source>
        <dbReference type="ARBA" id="ARBA00022490"/>
    </source>
</evidence>
<dbReference type="Pfam" id="PF24492">
    <property type="entry name" value="HEAT_ECM29"/>
    <property type="match status" value="1"/>
</dbReference>
<feature type="region of interest" description="Disordered" evidence="5">
    <location>
        <begin position="1615"/>
        <end position="1643"/>
    </location>
</feature>
<dbReference type="InterPro" id="IPR055443">
    <property type="entry name" value="HEAT_ECM29"/>
</dbReference>
<evidence type="ECO:0000256" key="4">
    <source>
        <dbReference type="ARBA" id="ARBA00022942"/>
    </source>
</evidence>
<dbReference type="GO" id="GO:0036503">
    <property type="term" value="P:ERAD pathway"/>
    <property type="evidence" value="ECO:0007669"/>
    <property type="project" value="TreeGrafter"/>
</dbReference>
<gene>
    <name evidence="8" type="ORF">SAPINGB_P005013</name>
</gene>
<keyword evidence="3" id="KW-0677">Repeat</keyword>
<dbReference type="GO" id="GO:0043248">
    <property type="term" value="P:proteasome assembly"/>
    <property type="evidence" value="ECO:0007669"/>
    <property type="project" value="InterPro"/>
</dbReference>
<dbReference type="Proteomes" id="UP000398389">
    <property type="component" value="Unassembled WGS sequence"/>
</dbReference>
<feature type="domain" description="Proteasome component Ecm29 N-terminal" evidence="6">
    <location>
        <begin position="1"/>
        <end position="463"/>
    </location>
</feature>
<evidence type="ECO:0008006" key="10">
    <source>
        <dbReference type="Google" id="ProtNLM"/>
    </source>
</evidence>
<dbReference type="GeneID" id="43583828"/>
<evidence type="ECO:0000259" key="7">
    <source>
        <dbReference type="Pfam" id="PF24492"/>
    </source>
</evidence>
<dbReference type="PANTHER" id="PTHR23346:SF19">
    <property type="entry name" value="PROTEASOME ADAPTER AND SCAFFOLD PROTEIN ECM29"/>
    <property type="match status" value="1"/>
</dbReference>
<keyword evidence="2" id="KW-0963">Cytoplasm</keyword>
<evidence type="ECO:0000313" key="9">
    <source>
        <dbReference type="Proteomes" id="UP000398389"/>
    </source>
</evidence>
<dbReference type="GO" id="GO:0000502">
    <property type="term" value="C:proteasome complex"/>
    <property type="evidence" value="ECO:0007669"/>
    <property type="project" value="UniProtKB-KW"/>
</dbReference>
<dbReference type="GO" id="GO:0060090">
    <property type="term" value="F:molecular adaptor activity"/>
    <property type="evidence" value="ECO:0007669"/>
    <property type="project" value="InterPro"/>
</dbReference>
<dbReference type="EMBL" id="CABVLU010000004">
    <property type="protein sequence ID" value="VVT56369.1"/>
    <property type="molecule type" value="Genomic_DNA"/>
</dbReference>
<dbReference type="SUPFAM" id="SSF48371">
    <property type="entry name" value="ARM repeat"/>
    <property type="match status" value="2"/>
</dbReference>
<organism evidence="8 9">
    <name type="scientific">Magnusiomyces paraingens</name>
    <dbReference type="NCBI Taxonomy" id="2606893"/>
    <lineage>
        <taxon>Eukaryota</taxon>
        <taxon>Fungi</taxon>
        <taxon>Dikarya</taxon>
        <taxon>Ascomycota</taxon>
        <taxon>Saccharomycotina</taxon>
        <taxon>Dipodascomycetes</taxon>
        <taxon>Dipodascales</taxon>
        <taxon>Dipodascaceae</taxon>
        <taxon>Magnusiomyces</taxon>
    </lineage>
</organism>
<dbReference type="Pfam" id="PF23731">
    <property type="entry name" value="ARM_ECM29_C"/>
    <property type="match status" value="2"/>
</dbReference>
<evidence type="ECO:0000313" key="8">
    <source>
        <dbReference type="EMBL" id="VVT56369.1"/>
    </source>
</evidence>
<dbReference type="PANTHER" id="PTHR23346">
    <property type="entry name" value="TRANSLATIONAL ACTIVATOR GCN1-RELATED"/>
    <property type="match status" value="1"/>
</dbReference>
<name>A0A5E8BXJ9_9ASCO</name>
<keyword evidence="9" id="KW-1185">Reference proteome</keyword>
<dbReference type="InterPro" id="IPR000357">
    <property type="entry name" value="HEAT"/>
</dbReference>
<evidence type="ECO:0000259" key="6">
    <source>
        <dbReference type="Pfam" id="PF13001"/>
    </source>
</evidence>
<reference evidence="8 9" key="1">
    <citation type="submission" date="2019-09" db="EMBL/GenBank/DDBJ databases">
        <authorList>
            <person name="Brejova B."/>
        </authorList>
    </citation>
    <scope>NUCLEOTIDE SEQUENCE [LARGE SCALE GENOMIC DNA]</scope>
</reference>
<feature type="domain" description="Proteasome adapter and scaffold protein ECM29 HEAT-repeat" evidence="7">
    <location>
        <begin position="1238"/>
        <end position="1400"/>
    </location>
</feature>
<comment type="subcellular location">
    <subcellularLocation>
        <location evidence="1">Cytoplasm</location>
    </subcellularLocation>
</comment>
<accession>A0A5E8BXJ9</accession>
<dbReference type="GO" id="GO:0005634">
    <property type="term" value="C:nucleus"/>
    <property type="evidence" value="ECO:0007669"/>
    <property type="project" value="TreeGrafter"/>
</dbReference>
<feature type="region of interest" description="Disordered" evidence="5">
    <location>
        <begin position="1673"/>
        <end position="1700"/>
    </location>
</feature>
<dbReference type="Gene3D" id="1.25.10.10">
    <property type="entry name" value="Leucine-rich Repeat Variant"/>
    <property type="match status" value="3"/>
</dbReference>
<dbReference type="OrthoDB" id="16066at2759"/>
<feature type="compositionally biased region" description="Acidic residues" evidence="5">
    <location>
        <begin position="1615"/>
        <end position="1628"/>
    </location>
</feature>
<protein>
    <recommendedName>
        <fullName evidence="10">TATA-binding protein interacting (TIP20) domain-containing protein</fullName>
    </recommendedName>
</protein>
<evidence type="ECO:0000256" key="3">
    <source>
        <dbReference type="ARBA" id="ARBA00022737"/>
    </source>
</evidence>
<sequence length="1921" mass="211033">MLLKLASPHPQVREKVVEICQHINIRINSTTTQLPVKALLQLLHNPKVPAGSDLSMLRSFALMYIKMGVKRLPAENQSELVPLVVSSIAGLSDAHAGTLFNILLNLLPSLKLPERGTTEADNLKSTFGFDTSPESESYLSQKFTLLFLLDLNIIQSPSTKPPFRSPGLTPADCTFLTQDSKETFTTSSFIQAKEHAVRFLLSGAFSEQSLYFPLLVASHDPTLAVNRPAENIFKKLNLDLEDPDRIKTLYRLFLGSRSERLSPVNNTLQVHILQILAKSTYAANLDPNSIALQALKSQYYRLVQAAFTFIRTITSKTKQDLLENFAPELLEQVRDVIVKTGWPRVISSDLHSMAFRPLAYQAIGALIGRVPNLLTNLKYFDFLLQSLENDTADIKPSIQEALAEILPAIDKLPDSAKQGLKSTLFRILSNPSADDSSKHIAVKVAVRSFPFSDAYARLLCLLALRKENRPDVIEEAKRGLHPYWFKTVTATEADVKFPDFAEMIDLVSSTTEDFKQHSFSEPTINGYFLTVYNSIVSFLERIFIMEAVEGHKTALVIEETWDVRIDTAIDMDEIVRNLIISHLSALVAKNNQVSLLTFLKLAFDGLLLANTEVENCAVVWLRILSLSPLQIVTQLQSTVDSLVSLLSQSKVKIREISSFGLGIIVSSSSLEFDKSSETLLTNLVNFIDEEIKSVSYRNIDKLHGFVIALATIISRLYIRQKLGSIDPSGTTFESFSELLPKLLTDSKNLQLIDAALIAISQLSIYGALSSKPSTYFDSIKKQLVTLATKKESEKSVLALGYLSLSDASFVLGEQEYYLEKLMSLTQSKHSEYMFSSGEALSVIASGWNSKVMNRGLDIQDIDKALLPRSSLSPENSYLSQTLDKVLESTRSTKPALRKFACIWLISLLQYCGHLEPVQAKLEQIHVTFMRYLPETDELVQESASRGLSMVYEMGNSTLKDTLVRSLVGSFTADSTRKVNAGSVSEDTQLFEPGVLSTGDGSVSTYKDILNLASELGDPSLIYRFMSLAANSALWSSRKGAAFGLGSILAKANLDEMMEGNKRLSQSLVPKLYRYRFDPNASVQQVMRGIWDALIKDKAGAIKTNFEAILKELLAGMGDKEWRVRQASATALADLLQGKPIELYQSYLEQIWQMSFRSVDDIKESVRTAGMSLTRSLATSLVRYVDIENGASPQRASQILQHLIPFLMGHQGLQSDAQDIQSFALDTLIKLSKKGGAALKEFIPSLVEELLLLMSTLEPQAINYIALNADKYGLTNNAIDASRLASIRGSPIMDAIEQLVDQATDNETMAALVPRISNAIRKSVGLPSKVASSRVIVALTMRHMQSVAPFADTLLTSSQRQIQDRNDTISQSFATSCGYLCRLASDKAALKYIADLQEQYFTGETERARKIPGIAINAISKHAADKFQNLASAILPFVFIAKHDSEKSVEEQFALVWSDNTGGSGAIRLYIKEILELAGSHMSSQQWIIRQVCAQSVADASNIISDDLLTTRGGGVVGIDVAKLFDVLFEACTGRSWNGKEQVLRALVLLASKAKESYVSMTPGLIEKLNKVVITEAKRRNKEYQIHALVSLGDYIHSYPQPELYDTLYELCDTYLDPDEDDDSSDDEDDKKNEKVKTNNNNLGAGILSKKDIEKEETRNKVLGAVVSSFVLSTPGTSTKSDTSETVVTADGKDQSHTTNAGVSTVPAKRKYYSESEKTIQKTCTYLNHVLLQDSSVTADASKRRKVGSGAPVSWRTKQAVARHFSSLITQEYLVCLGGADAGSGNVSGAGAAGAASLNSALILAAGNKESNGEGKKTNSGGEDTFEVVVTETHLNALERVWKALLATSSVDTNHESVRIEAAIAAGAYLSLLNVGAKSVVGGKASQLASELRDKLMKELGELKEKEQSNVVKTRLSNVASV</sequence>
<feature type="compositionally biased region" description="Polar residues" evidence="5">
    <location>
        <begin position="1673"/>
        <end position="1686"/>
    </location>
</feature>
<keyword evidence="4" id="KW-0647">Proteasome</keyword>
<dbReference type="RefSeq" id="XP_031855619.1">
    <property type="nucleotide sequence ID" value="XM_031999728.1"/>
</dbReference>
<dbReference type="Pfam" id="PF13001">
    <property type="entry name" value="ECM29_N"/>
    <property type="match status" value="1"/>
</dbReference>
<proteinExistence type="predicted"/>
<dbReference type="Pfam" id="PF02985">
    <property type="entry name" value="HEAT"/>
    <property type="match status" value="1"/>
</dbReference>